<protein>
    <submittedName>
        <fullName evidence="2">Uncharacterized protein</fullName>
    </submittedName>
</protein>
<dbReference type="AlphaFoldDB" id="A0A8T1DUB3"/>
<name>A0A8T1DUB3_9STRA</name>
<gene>
    <name evidence="2" type="ORF">PC117_g8843</name>
</gene>
<sequence>MYQDVLRDPKLRQLEGPTYAYALWNALFTIPVHVLGDGRAEYGHYGRMVRSWWIALQVTYGEYLSSLTILTLRSMKHYVRVPTSSDLDYAEVDFRVDDMGLVGDRSSGVHRSFLARVAPVRWNSTLHKVTPGVKASCVMDSVSRNAAERDQAEMASQNRLRAPDVEVLSDFQAVNTEPPPIADVPAGDEIYYYGDGDHTTGMPEDFIVGEISLVNILLSLRGQPQHPIRLGRRMPNRGDCPVPENANGVPGGRPLDSAAVPPIGAPPQPMTSGHRAYGAVRCRYWHAA</sequence>
<evidence type="ECO:0000313" key="3">
    <source>
        <dbReference type="Proteomes" id="UP000736787"/>
    </source>
</evidence>
<dbReference type="VEuPathDB" id="FungiDB:PC110_g8564"/>
<feature type="region of interest" description="Disordered" evidence="1">
    <location>
        <begin position="229"/>
        <end position="274"/>
    </location>
</feature>
<accession>A0A8T1DUB3</accession>
<comment type="caution">
    <text evidence="2">The sequence shown here is derived from an EMBL/GenBank/DDBJ whole genome shotgun (WGS) entry which is preliminary data.</text>
</comment>
<dbReference type="EMBL" id="RCMK01000196">
    <property type="protein sequence ID" value="KAG2944824.1"/>
    <property type="molecule type" value="Genomic_DNA"/>
</dbReference>
<evidence type="ECO:0000313" key="2">
    <source>
        <dbReference type="EMBL" id="KAG2944824.1"/>
    </source>
</evidence>
<evidence type="ECO:0000256" key="1">
    <source>
        <dbReference type="SAM" id="MobiDB-lite"/>
    </source>
</evidence>
<dbReference type="Proteomes" id="UP000736787">
    <property type="component" value="Unassembled WGS sequence"/>
</dbReference>
<organism evidence="2 3">
    <name type="scientific">Phytophthora cactorum</name>
    <dbReference type="NCBI Taxonomy" id="29920"/>
    <lineage>
        <taxon>Eukaryota</taxon>
        <taxon>Sar</taxon>
        <taxon>Stramenopiles</taxon>
        <taxon>Oomycota</taxon>
        <taxon>Peronosporomycetes</taxon>
        <taxon>Peronosporales</taxon>
        <taxon>Peronosporaceae</taxon>
        <taxon>Phytophthora</taxon>
    </lineage>
</organism>
<proteinExistence type="predicted"/>
<dbReference type="VEuPathDB" id="FungiDB:PC110_g8563"/>
<reference evidence="2" key="1">
    <citation type="submission" date="2018-10" db="EMBL/GenBank/DDBJ databases">
        <title>Effector identification in a new, highly contiguous assembly of the strawberry crown rot pathogen Phytophthora cactorum.</title>
        <authorList>
            <person name="Armitage A.D."/>
            <person name="Nellist C.F."/>
            <person name="Bates H."/>
            <person name="Vickerstaff R.J."/>
            <person name="Harrison R.J."/>
        </authorList>
    </citation>
    <scope>NUCLEOTIDE SEQUENCE</scope>
    <source>
        <strain evidence="2">4040</strain>
    </source>
</reference>